<reference evidence="1" key="1">
    <citation type="journal article" date="2014" name="Nat. Commun.">
        <title>The tobacco genome sequence and its comparison with those of tomato and potato.</title>
        <authorList>
            <person name="Sierro N."/>
            <person name="Battey J.N."/>
            <person name="Ouadi S."/>
            <person name="Bakaher N."/>
            <person name="Bovet L."/>
            <person name="Willig A."/>
            <person name="Goepfert S."/>
            <person name="Peitsch M.C."/>
            <person name="Ivanov N.V."/>
        </authorList>
    </citation>
    <scope>NUCLEOTIDE SEQUENCE [LARGE SCALE GENOMIC DNA]</scope>
</reference>
<evidence type="ECO:0000313" key="2">
    <source>
        <dbReference type="RefSeq" id="XP_075091723.1"/>
    </source>
</evidence>
<keyword evidence="1" id="KW-1185">Reference proteome</keyword>
<proteinExistence type="predicted"/>
<gene>
    <name evidence="2" type="primary">LOC142171904</name>
</gene>
<organism evidence="1 2">
    <name type="scientific">Nicotiana tabacum</name>
    <name type="common">Common tobacco</name>
    <dbReference type="NCBI Taxonomy" id="4097"/>
    <lineage>
        <taxon>Eukaryota</taxon>
        <taxon>Viridiplantae</taxon>
        <taxon>Streptophyta</taxon>
        <taxon>Embryophyta</taxon>
        <taxon>Tracheophyta</taxon>
        <taxon>Spermatophyta</taxon>
        <taxon>Magnoliopsida</taxon>
        <taxon>eudicotyledons</taxon>
        <taxon>Gunneridae</taxon>
        <taxon>Pentapetalae</taxon>
        <taxon>asterids</taxon>
        <taxon>lamiids</taxon>
        <taxon>Solanales</taxon>
        <taxon>Solanaceae</taxon>
        <taxon>Nicotianoideae</taxon>
        <taxon>Nicotianeae</taxon>
        <taxon>Nicotiana</taxon>
    </lineage>
</organism>
<dbReference type="Proteomes" id="UP000790787">
    <property type="component" value="Chromosome 17"/>
</dbReference>
<protein>
    <submittedName>
        <fullName evidence="2">Uncharacterized protein LOC142171904</fullName>
    </submittedName>
</protein>
<dbReference type="RefSeq" id="XP_075091723.1">
    <property type="nucleotide sequence ID" value="XM_075235622.1"/>
</dbReference>
<accession>A0AC58T3B0</accession>
<name>A0AC58T3B0_TOBAC</name>
<evidence type="ECO:0000313" key="1">
    <source>
        <dbReference type="Proteomes" id="UP000790787"/>
    </source>
</evidence>
<sequence>MESQRAPAKRKEKGVKRKTPHKYKLLMNFIIWNSKGANSAKFRRHCSSMVKLHNLTVLLLLETHMADYKHLANELHFSDQFQSPTNGQSGDIVVMWKDDLIKLEEISTAPQGVHVMVKVHSPPNFFFLSAIYASNTLSDGIKLWDHLVDIAFVFKGGWLVGGDFNEVLKSKDKFGGNSISAIRANHFWNRINKCNLFDLGFKGSKYTWSNKR</sequence>
<reference evidence="2" key="2">
    <citation type="submission" date="2025-08" db="UniProtKB">
        <authorList>
            <consortium name="RefSeq"/>
        </authorList>
    </citation>
    <scope>IDENTIFICATION</scope>
    <source>
        <tissue evidence="2">Leaf</tissue>
    </source>
</reference>